<organism evidence="1">
    <name type="scientific">marine metagenome</name>
    <dbReference type="NCBI Taxonomy" id="408172"/>
    <lineage>
        <taxon>unclassified sequences</taxon>
        <taxon>metagenomes</taxon>
        <taxon>ecological metagenomes</taxon>
    </lineage>
</organism>
<accession>A0A382BI96</accession>
<gene>
    <name evidence="1" type="ORF">METZ01_LOCUS165856</name>
</gene>
<proteinExistence type="predicted"/>
<evidence type="ECO:0000313" key="1">
    <source>
        <dbReference type="EMBL" id="SVB13002.1"/>
    </source>
</evidence>
<dbReference type="AlphaFoldDB" id="A0A382BI96"/>
<sequence length="33" mass="3294">MGNKTFLLLSAAGGLLAGFLIGSNLGDDQPNST</sequence>
<dbReference type="EMBL" id="UINC01029753">
    <property type="protein sequence ID" value="SVB13002.1"/>
    <property type="molecule type" value="Genomic_DNA"/>
</dbReference>
<name>A0A382BI96_9ZZZZ</name>
<feature type="non-terminal residue" evidence="1">
    <location>
        <position position="33"/>
    </location>
</feature>
<protein>
    <submittedName>
        <fullName evidence="1">Uncharacterized protein</fullName>
    </submittedName>
</protein>
<reference evidence="1" key="1">
    <citation type="submission" date="2018-05" db="EMBL/GenBank/DDBJ databases">
        <authorList>
            <person name="Lanie J.A."/>
            <person name="Ng W.-L."/>
            <person name="Kazmierczak K.M."/>
            <person name="Andrzejewski T.M."/>
            <person name="Davidsen T.M."/>
            <person name="Wayne K.J."/>
            <person name="Tettelin H."/>
            <person name="Glass J.I."/>
            <person name="Rusch D."/>
            <person name="Podicherti R."/>
            <person name="Tsui H.-C.T."/>
            <person name="Winkler M.E."/>
        </authorList>
    </citation>
    <scope>NUCLEOTIDE SEQUENCE</scope>
</reference>